<name>A0ABP7BXU7_9ACTN</name>
<dbReference type="EMBL" id="BAAAZP010000080">
    <property type="protein sequence ID" value="GAA3673094.1"/>
    <property type="molecule type" value="Genomic_DNA"/>
</dbReference>
<sequence length="149" mass="16121">MRSFQRASAWLAAFVAGLPALGLVAVIVALRGRSWGYFAAPYLVLFVLAFLVGLVLLALLRFRPDWLRALVAAVAVYAIAFVTPGIGTMTRYPYHVVRCGALPVVATGLAAAMSYDVPGDEGYAVTPLHGPFFCTEKEARAADFHHFDF</sequence>
<feature type="transmembrane region" description="Helical" evidence="1">
    <location>
        <begin position="66"/>
        <end position="86"/>
    </location>
</feature>
<organism evidence="2 3">
    <name type="scientific">Nonomuraea antimicrobica</name>
    <dbReference type="NCBI Taxonomy" id="561173"/>
    <lineage>
        <taxon>Bacteria</taxon>
        <taxon>Bacillati</taxon>
        <taxon>Actinomycetota</taxon>
        <taxon>Actinomycetes</taxon>
        <taxon>Streptosporangiales</taxon>
        <taxon>Streptosporangiaceae</taxon>
        <taxon>Nonomuraea</taxon>
    </lineage>
</organism>
<evidence type="ECO:0000313" key="2">
    <source>
        <dbReference type="EMBL" id="GAA3673094.1"/>
    </source>
</evidence>
<evidence type="ECO:0000256" key="1">
    <source>
        <dbReference type="SAM" id="Phobius"/>
    </source>
</evidence>
<protein>
    <submittedName>
        <fullName evidence="2">Uncharacterized protein</fullName>
    </submittedName>
</protein>
<proteinExistence type="predicted"/>
<keyword evidence="1" id="KW-0812">Transmembrane</keyword>
<keyword evidence="1" id="KW-0472">Membrane</keyword>
<dbReference type="Proteomes" id="UP001500902">
    <property type="component" value="Unassembled WGS sequence"/>
</dbReference>
<keyword evidence="1" id="KW-1133">Transmembrane helix</keyword>
<evidence type="ECO:0000313" key="3">
    <source>
        <dbReference type="Proteomes" id="UP001500902"/>
    </source>
</evidence>
<feature type="transmembrane region" description="Helical" evidence="1">
    <location>
        <begin position="7"/>
        <end position="29"/>
    </location>
</feature>
<reference evidence="3" key="1">
    <citation type="journal article" date="2019" name="Int. J. Syst. Evol. Microbiol.">
        <title>The Global Catalogue of Microorganisms (GCM) 10K type strain sequencing project: providing services to taxonomists for standard genome sequencing and annotation.</title>
        <authorList>
            <consortium name="The Broad Institute Genomics Platform"/>
            <consortium name="The Broad Institute Genome Sequencing Center for Infectious Disease"/>
            <person name="Wu L."/>
            <person name="Ma J."/>
        </authorList>
    </citation>
    <scope>NUCLEOTIDE SEQUENCE [LARGE SCALE GENOMIC DNA]</scope>
    <source>
        <strain evidence="3">JCM 16904</strain>
    </source>
</reference>
<keyword evidence="3" id="KW-1185">Reference proteome</keyword>
<accession>A0ABP7BXU7</accession>
<dbReference type="RefSeq" id="WP_344880259.1">
    <property type="nucleotide sequence ID" value="NZ_BAAAZP010000080.1"/>
</dbReference>
<feature type="transmembrane region" description="Helical" evidence="1">
    <location>
        <begin position="35"/>
        <end position="59"/>
    </location>
</feature>
<comment type="caution">
    <text evidence="2">The sequence shown here is derived from an EMBL/GenBank/DDBJ whole genome shotgun (WGS) entry which is preliminary data.</text>
</comment>
<gene>
    <name evidence="2" type="ORF">GCM10022224_041700</name>
</gene>